<name>A0AC61SCH8_9EURY</name>
<proteinExistence type="predicted"/>
<organism evidence="1 2">
    <name type="scientific">Candidatus Methanomarinus sp</name>
    <dbReference type="NCBI Taxonomy" id="3386244"/>
    <lineage>
        <taxon>Archaea</taxon>
        <taxon>Methanobacteriati</taxon>
        <taxon>Methanobacteriota</taxon>
        <taxon>Stenosarchaea group</taxon>
        <taxon>Methanomicrobia</taxon>
        <taxon>Methanosarcinales</taxon>
        <taxon>ANME-2 cluster</taxon>
        <taxon>Candidatus Methanocomedenaceae</taxon>
        <taxon>Candidatus Methanomarinus</taxon>
    </lineage>
</organism>
<evidence type="ECO:0000313" key="1">
    <source>
        <dbReference type="EMBL" id="TKY92411.1"/>
    </source>
</evidence>
<evidence type="ECO:0000313" key="2">
    <source>
        <dbReference type="Proteomes" id="UP000315423"/>
    </source>
</evidence>
<reference evidence="1" key="1">
    <citation type="submission" date="2018-09" db="EMBL/GenBank/DDBJ databases">
        <title>A genomic encyclopedia of anaerobic methanotrophic archaea.</title>
        <authorList>
            <person name="Skennerton C.T."/>
            <person name="Chadwick G.L."/>
            <person name="Laso-Perez R."/>
            <person name="Leu A.O."/>
            <person name="Speth D.R."/>
            <person name="Yu H."/>
            <person name="Morgan-Lang C."/>
            <person name="Hatzenpichler R."/>
            <person name="Goudeau D."/>
            <person name="Malmstrom R."/>
            <person name="Woyke T."/>
            <person name="Hallam S."/>
            <person name="Tyson G.W."/>
            <person name="Wegener G."/>
            <person name="Boetius A."/>
            <person name="Orphan V.J."/>
        </authorList>
    </citation>
    <scope>NUCLEOTIDE SEQUENCE</scope>
    <source>
        <strain evidence="1">CONS3730D10UFb2</strain>
    </source>
</reference>
<comment type="caution">
    <text evidence="1">The sequence shown here is derived from an EMBL/GenBank/DDBJ whole genome shotgun (WGS) entry which is preliminary data.</text>
</comment>
<sequence>MSEISNNKNNDNNLNIQLHNSARIYGQTAIGDGSIILENVMLGYPDRTLQREIFSQNLSIEEYEYQGTVLGKNCVIRPNTAIYCRVRTKDECQTGHNVLIREDTKIGCNVLIGTNTIIDGNVTIGNNVSIQSRAYIPTNTIIGDNVFIGPCTVCTNDKYPIRRDTGLRGPNICSNVSIGANATILPGIEIKEGAMVAAGALVTRDVPAWKMAIGMPARITDLPEGLRTVNKI</sequence>
<dbReference type="EMBL" id="QYBA01000023">
    <property type="protein sequence ID" value="TKY92411.1"/>
    <property type="molecule type" value="Genomic_DNA"/>
</dbReference>
<accession>A0AC61SCH8</accession>
<protein>
    <submittedName>
        <fullName evidence="1">N-acetyltransferase</fullName>
    </submittedName>
</protein>
<gene>
    <name evidence="1" type="ORF">C5S46_00790</name>
</gene>
<dbReference type="Proteomes" id="UP000315423">
    <property type="component" value="Unassembled WGS sequence"/>
</dbReference>